<feature type="domain" description="Alpha-carbonic anhydrase" evidence="7">
    <location>
        <begin position="1"/>
        <end position="218"/>
    </location>
</feature>
<name>A0A5Q0H7P4_SACSY</name>
<keyword evidence="4" id="KW-0862">Zinc</keyword>
<dbReference type="PANTHER" id="PTHR18952:SF265">
    <property type="entry name" value="CARBONIC ANHYDRASE"/>
    <property type="match status" value="1"/>
</dbReference>
<dbReference type="Proteomes" id="UP000325787">
    <property type="component" value="Chromosome"/>
</dbReference>
<evidence type="ECO:0000256" key="3">
    <source>
        <dbReference type="ARBA" id="ARBA00022723"/>
    </source>
</evidence>
<dbReference type="InterPro" id="IPR001148">
    <property type="entry name" value="CA_dom"/>
</dbReference>
<dbReference type="GO" id="GO:0004089">
    <property type="term" value="F:carbonate dehydratase activity"/>
    <property type="evidence" value="ECO:0007669"/>
    <property type="project" value="UniProtKB-EC"/>
</dbReference>
<dbReference type="InterPro" id="IPR036398">
    <property type="entry name" value="CA_dom_sf"/>
</dbReference>
<dbReference type="PANTHER" id="PTHR18952">
    <property type="entry name" value="CARBONIC ANHYDRASE"/>
    <property type="match status" value="1"/>
</dbReference>
<evidence type="ECO:0000256" key="5">
    <source>
        <dbReference type="ARBA" id="ARBA00023239"/>
    </source>
</evidence>
<accession>A0A5Q0H7P4</accession>
<dbReference type="Gene3D" id="3.10.200.10">
    <property type="entry name" value="Alpha carbonic anhydrase"/>
    <property type="match status" value="1"/>
</dbReference>
<dbReference type="EC" id="4.2.1.1" evidence="2"/>
<dbReference type="Pfam" id="PF00194">
    <property type="entry name" value="Carb_anhydrase"/>
    <property type="match status" value="2"/>
</dbReference>
<gene>
    <name evidence="8" type="ORF">EKG83_34625</name>
</gene>
<sequence length="219" mass="23807">MTPVPGDHLFVVLSRPFVGGDRRHPGVVGEQQSPINLSGAFVVPGLRGELEVEWSADRFEVSEGADGWRFVPSGVHAVVLRGHRYRLANLHFHRPSEHWVDGRPEAAELHAVHVRADDRLHACVVAVFLDLGGERGGGDGGGGAPREVDLPGLLPDHGGFDRYEGSLTTGEFTENVSWVVMKGVAAVADERLRAFVRAHADRARPVQPLNRRFVLSTGV</sequence>
<dbReference type="SUPFAM" id="SSF51069">
    <property type="entry name" value="Carbonic anhydrase"/>
    <property type="match status" value="1"/>
</dbReference>
<keyword evidence="3" id="KW-0479">Metal-binding</keyword>
<evidence type="ECO:0000256" key="6">
    <source>
        <dbReference type="ARBA" id="ARBA00048348"/>
    </source>
</evidence>
<dbReference type="SMART" id="SM01057">
    <property type="entry name" value="Carb_anhydrase"/>
    <property type="match status" value="1"/>
</dbReference>
<evidence type="ECO:0000313" key="9">
    <source>
        <dbReference type="Proteomes" id="UP000325787"/>
    </source>
</evidence>
<comment type="catalytic activity">
    <reaction evidence="6">
        <text>hydrogencarbonate + H(+) = CO2 + H2O</text>
        <dbReference type="Rhea" id="RHEA:10748"/>
        <dbReference type="ChEBI" id="CHEBI:15377"/>
        <dbReference type="ChEBI" id="CHEBI:15378"/>
        <dbReference type="ChEBI" id="CHEBI:16526"/>
        <dbReference type="ChEBI" id="CHEBI:17544"/>
        <dbReference type="EC" id="4.2.1.1"/>
    </reaction>
</comment>
<dbReference type="CDD" id="cd03124">
    <property type="entry name" value="alpha_CA_prokaryotic_like"/>
    <property type="match status" value="1"/>
</dbReference>
<dbReference type="KEGG" id="ssyi:EKG83_34625"/>
<protein>
    <recommendedName>
        <fullName evidence="2">carbonic anhydrase</fullName>
        <ecNumber evidence="2">4.2.1.1</ecNumber>
    </recommendedName>
</protein>
<keyword evidence="5" id="KW-0456">Lyase</keyword>
<evidence type="ECO:0000256" key="1">
    <source>
        <dbReference type="ARBA" id="ARBA00010718"/>
    </source>
</evidence>
<evidence type="ECO:0000313" key="8">
    <source>
        <dbReference type="EMBL" id="QFZ21860.1"/>
    </source>
</evidence>
<dbReference type="InterPro" id="IPR023561">
    <property type="entry name" value="Carbonic_anhydrase_a-class"/>
</dbReference>
<dbReference type="AlphaFoldDB" id="A0A5Q0H7P4"/>
<dbReference type="GO" id="GO:0008270">
    <property type="term" value="F:zinc ion binding"/>
    <property type="evidence" value="ECO:0007669"/>
    <property type="project" value="InterPro"/>
</dbReference>
<evidence type="ECO:0000259" key="7">
    <source>
        <dbReference type="PROSITE" id="PS51144"/>
    </source>
</evidence>
<reference evidence="9" key="1">
    <citation type="journal article" date="2021" name="Curr. Microbiol.">
        <title>Complete genome of nocamycin-producing strain Saccharothrix syringae NRRL B-16468 reveals the biosynthetic potential for secondary metabolites.</title>
        <authorList>
            <person name="Mo X."/>
            <person name="Yang S."/>
        </authorList>
    </citation>
    <scope>NUCLEOTIDE SEQUENCE [LARGE SCALE GENOMIC DNA]</scope>
    <source>
        <strain evidence="9">ATCC 51364 / DSM 43886 / JCM 6844 / KCTC 9398 / NBRC 14523 / NRRL B-16468 / INA 2240</strain>
    </source>
</reference>
<dbReference type="EMBL" id="CP034550">
    <property type="protein sequence ID" value="QFZ21860.1"/>
    <property type="molecule type" value="Genomic_DNA"/>
</dbReference>
<evidence type="ECO:0000256" key="4">
    <source>
        <dbReference type="ARBA" id="ARBA00022833"/>
    </source>
</evidence>
<comment type="similarity">
    <text evidence="1">Belongs to the alpha-carbonic anhydrase family.</text>
</comment>
<keyword evidence="9" id="KW-1185">Reference proteome</keyword>
<dbReference type="OrthoDB" id="5327615at2"/>
<dbReference type="InterPro" id="IPR041891">
    <property type="entry name" value="Alpha_CA_prokaryot-like"/>
</dbReference>
<dbReference type="PROSITE" id="PS51144">
    <property type="entry name" value="ALPHA_CA_2"/>
    <property type="match status" value="1"/>
</dbReference>
<proteinExistence type="inferred from homology"/>
<organism evidence="8 9">
    <name type="scientific">Saccharothrix syringae</name>
    <name type="common">Nocardiopsis syringae</name>
    <dbReference type="NCBI Taxonomy" id="103733"/>
    <lineage>
        <taxon>Bacteria</taxon>
        <taxon>Bacillati</taxon>
        <taxon>Actinomycetota</taxon>
        <taxon>Actinomycetes</taxon>
        <taxon>Pseudonocardiales</taxon>
        <taxon>Pseudonocardiaceae</taxon>
        <taxon>Saccharothrix</taxon>
    </lineage>
</organism>
<evidence type="ECO:0000256" key="2">
    <source>
        <dbReference type="ARBA" id="ARBA00012925"/>
    </source>
</evidence>